<sequence>MSINRSSYSISGVLRVMHICIVNADVQKLNKMTRLKALNPEETTGKTKELFNAIQGKLGMVPNMMRTMGNSPALLEGYMNFSGALAHGTLGAKTGELLALAVSETNVCDYCLSAHSFIGEKLVHIDANTLQNARNANAADAKTDAALKFANIVVNKKGLVNDADVNAVKVAGLSDGEIGEIIGHVALNILTNYFNNISKTVVDFPEVHAGAAV</sequence>
<dbReference type="PANTHER" id="PTHR35446:SF3">
    <property type="entry name" value="CMD DOMAIN-CONTAINING PROTEIN"/>
    <property type="match status" value="1"/>
</dbReference>
<dbReference type="AlphaFoldDB" id="A0A562TLV4"/>
<dbReference type="Pfam" id="PF02627">
    <property type="entry name" value="CMD"/>
    <property type="match status" value="1"/>
</dbReference>
<dbReference type="Proteomes" id="UP000317010">
    <property type="component" value="Unassembled WGS sequence"/>
</dbReference>
<dbReference type="PANTHER" id="PTHR35446">
    <property type="entry name" value="SI:CH211-175M2.5"/>
    <property type="match status" value="1"/>
</dbReference>
<dbReference type="Gene3D" id="1.20.1290.10">
    <property type="entry name" value="AhpD-like"/>
    <property type="match status" value="1"/>
</dbReference>
<gene>
    <name evidence="2" type="ORF">JN11_04764</name>
</gene>
<evidence type="ECO:0000259" key="1">
    <source>
        <dbReference type="Pfam" id="PF02627"/>
    </source>
</evidence>
<keyword evidence="2" id="KW-0575">Peroxidase</keyword>
<proteinExistence type="predicted"/>
<evidence type="ECO:0000313" key="3">
    <source>
        <dbReference type="Proteomes" id="UP000317010"/>
    </source>
</evidence>
<accession>A0A562TLV4</accession>
<protein>
    <submittedName>
        <fullName evidence="2">Putative peroxidase-related enzyme</fullName>
    </submittedName>
</protein>
<dbReference type="InterPro" id="IPR003779">
    <property type="entry name" value="CMD-like"/>
</dbReference>
<dbReference type="SUPFAM" id="SSF69118">
    <property type="entry name" value="AhpD-like"/>
    <property type="match status" value="1"/>
</dbReference>
<name>A0A562TLV4_9SPHI</name>
<dbReference type="GO" id="GO:0051920">
    <property type="term" value="F:peroxiredoxin activity"/>
    <property type="evidence" value="ECO:0007669"/>
    <property type="project" value="InterPro"/>
</dbReference>
<keyword evidence="3" id="KW-1185">Reference proteome</keyword>
<dbReference type="NCBIfam" id="TIGR00778">
    <property type="entry name" value="ahpD_dom"/>
    <property type="match status" value="1"/>
</dbReference>
<dbReference type="InterPro" id="IPR029032">
    <property type="entry name" value="AhpD-like"/>
</dbReference>
<reference evidence="2 3" key="1">
    <citation type="submission" date="2019-07" db="EMBL/GenBank/DDBJ databases">
        <title>Genomic Encyclopedia of Archaeal and Bacterial Type Strains, Phase II (KMG-II): from individual species to whole genera.</title>
        <authorList>
            <person name="Goeker M."/>
        </authorList>
    </citation>
    <scope>NUCLEOTIDE SEQUENCE [LARGE SCALE GENOMIC DNA]</scope>
    <source>
        <strain evidence="2 3">ATCC BAA-1854</strain>
    </source>
</reference>
<keyword evidence="2" id="KW-0560">Oxidoreductase</keyword>
<organism evidence="2 3">
    <name type="scientific">Mucilaginibacter frigoritolerans</name>
    <dbReference type="NCBI Taxonomy" id="652788"/>
    <lineage>
        <taxon>Bacteria</taxon>
        <taxon>Pseudomonadati</taxon>
        <taxon>Bacteroidota</taxon>
        <taxon>Sphingobacteriia</taxon>
        <taxon>Sphingobacteriales</taxon>
        <taxon>Sphingobacteriaceae</taxon>
        <taxon>Mucilaginibacter</taxon>
    </lineage>
</organism>
<evidence type="ECO:0000313" key="2">
    <source>
        <dbReference type="EMBL" id="TWI94373.1"/>
    </source>
</evidence>
<dbReference type="EMBL" id="VLLI01000020">
    <property type="protein sequence ID" value="TWI94373.1"/>
    <property type="molecule type" value="Genomic_DNA"/>
</dbReference>
<comment type="caution">
    <text evidence="2">The sequence shown here is derived from an EMBL/GenBank/DDBJ whole genome shotgun (WGS) entry which is preliminary data.</text>
</comment>
<dbReference type="InterPro" id="IPR004675">
    <property type="entry name" value="AhpD_core"/>
</dbReference>
<feature type="domain" description="Carboxymuconolactone decarboxylase-like" evidence="1">
    <location>
        <begin position="72"/>
        <end position="116"/>
    </location>
</feature>